<keyword evidence="4" id="KW-1185">Reference proteome</keyword>
<feature type="region of interest" description="Disordered" evidence="1">
    <location>
        <begin position="706"/>
        <end position="727"/>
    </location>
</feature>
<feature type="compositionally biased region" description="Acidic residues" evidence="1">
    <location>
        <begin position="1"/>
        <end position="10"/>
    </location>
</feature>
<dbReference type="NCBIfam" id="TIGR03882">
    <property type="entry name" value="cyclo_dehyd_2"/>
    <property type="match status" value="1"/>
</dbReference>
<comment type="caution">
    <text evidence="3">The sequence shown here is derived from an EMBL/GenBank/DDBJ whole genome shotgun (WGS) entry which is preliminary data.</text>
</comment>
<dbReference type="Pfam" id="PF02624">
    <property type="entry name" value="YcaO"/>
    <property type="match status" value="1"/>
</dbReference>
<dbReference type="EMBL" id="BAAAMU010000046">
    <property type="protein sequence ID" value="GAA1652217.1"/>
    <property type="molecule type" value="Genomic_DNA"/>
</dbReference>
<protein>
    <recommendedName>
        <fullName evidence="2">YcaO domain-containing protein</fullName>
    </recommendedName>
</protein>
<dbReference type="PROSITE" id="PS51664">
    <property type="entry name" value="YCAO"/>
    <property type="match status" value="1"/>
</dbReference>
<evidence type="ECO:0000259" key="2">
    <source>
        <dbReference type="PROSITE" id="PS51664"/>
    </source>
</evidence>
<evidence type="ECO:0000256" key="1">
    <source>
        <dbReference type="SAM" id="MobiDB-lite"/>
    </source>
</evidence>
<dbReference type="Gene3D" id="3.40.50.720">
    <property type="entry name" value="NAD(P)-binding Rossmann-like Domain"/>
    <property type="match status" value="1"/>
</dbReference>
<gene>
    <name evidence="3" type="ORF">GCM10009733_056850</name>
</gene>
<dbReference type="InterPro" id="IPR022291">
    <property type="entry name" value="Bacteriocin_synth_cyclodeHase"/>
</dbReference>
<evidence type="ECO:0000313" key="4">
    <source>
        <dbReference type="Proteomes" id="UP001500064"/>
    </source>
</evidence>
<evidence type="ECO:0000313" key="3">
    <source>
        <dbReference type="EMBL" id="GAA1652217.1"/>
    </source>
</evidence>
<sequence>MTATELEPEAGQERPATADDLAVRPRLGHDVLFYDVGDKVVVRNTEKVYVVKGQWAYRFLCSLAPYLTGEHTLAELCAGLAPERQAMVVSLVRSLIGNGFARDVPPAGDIDLGPAVEQAFASQLNYVEHFVDEAKARFLRFRTARVMMLGTGRVNRAAAESLLRNGLASLSLVESSPQSAAEGAPAAMAGLAECVAELTEAGCPAQVHLPGITLDEALTPHALSGYDFVLASGDDLGPATLRRLIDLGVNGGPVVLPATSIGSSVVIGPVTRPATAGCWTCSMLRYGANAEPGEAAALWRGIACGAAGLAAPRLNPQLAAMVGNLLAFDLFRLVTGCFDAETDHGVLIQDVSTLEARRERLWPHPLCPSCAEHQDFGAGPVTPTVVHETAPRPFRPANDADHDADHDGADHDVKVRLRALLKEADELVGSRTGVLSSFDDAALDQSPLKVGRVRLGAQAGSDVRTRLITAFDLHYVPVARRSAVRAALLAYVGQVASVRNAVTGSTELPHTLAPADLSTSTGLAIEGHETFPWLPATSLVSGEQRLVPAAAVHPWSGLNADSWFERTGAGGGAGASIGEAVRAGLLSAIAFEALRAAVSGRGEPRPVLCEDPETGSELEFLLRTFGNLSVRPEVLELSPWRNAGIVLARIPDSADRPLWTVRAASSRRDALVEALRDLAGLVQLRHLAKIEDVDLGEPLLPGFDARAVPASGEPVPATTDGSPSTPSDVAALVAELAGEGRDVLVADTTTPELRSQAAVATCRVLLTRCK</sequence>
<dbReference type="Proteomes" id="UP001500064">
    <property type="component" value="Unassembled WGS sequence"/>
</dbReference>
<name>A0ABN2FLC1_9ACTN</name>
<proteinExistence type="predicted"/>
<feature type="domain" description="YcaO" evidence="2">
    <location>
        <begin position="470"/>
        <end position="770"/>
    </location>
</feature>
<feature type="region of interest" description="Disordered" evidence="1">
    <location>
        <begin position="1"/>
        <end position="20"/>
    </location>
</feature>
<reference evidence="3 4" key="1">
    <citation type="journal article" date="2019" name="Int. J. Syst. Evol. Microbiol.">
        <title>The Global Catalogue of Microorganisms (GCM) 10K type strain sequencing project: providing services to taxonomists for standard genome sequencing and annotation.</title>
        <authorList>
            <consortium name="The Broad Institute Genomics Platform"/>
            <consortium name="The Broad Institute Genome Sequencing Center for Infectious Disease"/>
            <person name="Wu L."/>
            <person name="Ma J."/>
        </authorList>
    </citation>
    <scope>NUCLEOTIDE SEQUENCE [LARGE SCALE GENOMIC DNA]</scope>
    <source>
        <strain evidence="3 4">JCM 13929</strain>
    </source>
</reference>
<accession>A0ABN2FLC1</accession>
<dbReference type="InterPro" id="IPR003776">
    <property type="entry name" value="YcaO-like_dom"/>
</dbReference>
<organism evidence="3 4">
    <name type="scientific">Nonomuraea maheshkhaliensis</name>
    <dbReference type="NCBI Taxonomy" id="419590"/>
    <lineage>
        <taxon>Bacteria</taxon>
        <taxon>Bacillati</taxon>
        <taxon>Actinomycetota</taxon>
        <taxon>Actinomycetes</taxon>
        <taxon>Streptosporangiales</taxon>
        <taxon>Streptosporangiaceae</taxon>
        <taxon>Nonomuraea</taxon>
    </lineage>
</organism>